<dbReference type="RefSeq" id="WP_078349047.1">
    <property type="nucleotide sequence ID" value="NZ_MBTF01000019.1"/>
</dbReference>
<organism evidence="1 2">
    <name type="scientific">Mucilaginibacter pedocola</name>
    <dbReference type="NCBI Taxonomy" id="1792845"/>
    <lineage>
        <taxon>Bacteria</taxon>
        <taxon>Pseudomonadati</taxon>
        <taxon>Bacteroidota</taxon>
        <taxon>Sphingobacteriia</taxon>
        <taxon>Sphingobacteriales</taxon>
        <taxon>Sphingobacteriaceae</taxon>
        <taxon>Mucilaginibacter</taxon>
    </lineage>
</organism>
<proteinExistence type="predicted"/>
<dbReference type="Proteomes" id="UP000189739">
    <property type="component" value="Unassembled WGS sequence"/>
</dbReference>
<reference evidence="1 2" key="1">
    <citation type="submission" date="2016-07" db="EMBL/GenBank/DDBJ databases">
        <title>Genomic analysis of zinc-resistant bacterium Mucilaginibacter pedocola TBZ30.</title>
        <authorList>
            <person name="Huang J."/>
            <person name="Tang J."/>
        </authorList>
    </citation>
    <scope>NUCLEOTIDE SEQUENCE [LARGE SCALE GENOMIC DNA]</scope>
    <source>
        <strain evidence="1 2">TBZ30</strain>
    </source>
</reference>
<evidence type="ECO:0000313" key="2">
    <source>
        <dbReference type="Proteomes" id="UP000189739"/>
    </source>
</evidence>
<sequence length="215" mass="24975">MRPLKRGEIKQILIDTAAELTPEFSFVTYKNSCYFFERLRRVEDVPVHEFFQIVFSLKDGCFCCSVASRLNVELMADSSYNTGLLNPHLDLIVLKKGTGALPLSEAYYYHDGNIETVLIAVEQIFYDFKHHGISFLDNQFQKLQQNHIIKTSLHFLRSRENNRARVGNVAVREELEKELKEKLYAVPGQTREDRKKINRTTRELIELYLASPSQV</sequence>
<dbReference type="OrthoDB" id="1491324at2"/>
<evidence type="ECO:0000313" key="1">
    <source>
        <dbReference type="EMBL" id="OOQ58993.1"/>
    </source>
</evidence>
<gene>
    <name evidence="1" type="ORF">BC343_29980</name>
</gene>
<dbReference type="EMBL" id="MBTF01000019">
    <property type="protein sequence ID" value="OOQ58993.1"/>
    <property type="molecule type" value="Genomic_DNA"/>
</dbReference>
<name>A0A1S9PDF1_9SPHI</name>
<accession>A0A1S9PDF1</accession>
<protein>
    <submittedName>
        <fullName evidence="1">Uncharacterized protein</fullName>
    </submittedName>
</protein>
<keyword evidence="2" id="KW-1185">Reference proteome</keyword>
<dbReference type="AlphaFoldDB" id="A0A1S9PDF1"/>
<comment type="caution">
    <text evidence="1">The sequence shown here is derived from an EMBL/GenBank/DDBJ whole genome shotgun (WGS) entry which is preliminary data.</text>
</comment>